<evidence type="ECO:0000256" key="1">
    <source>
        <dbReference type="SAM" id="MobiDB-lite"/>
    </source>
</evidence>
<organism evidence="2 3">
    <name type="scientific">Ferrimicrobium acidiphilum</name>
    <dbReference type="NCBI Taxonomy" id="121039"/>
    <lineage>
        <taxon>Bacteria</taxon>
        <taxon>Bacillati</taxon>
        <taxon>Actinomycetota</taxon>
        <taxon>Acidimicrobiia</taxon>
        <taxon>Acidimicrobiales</taxon>
        <taxon>Acidimicrobiaceae</taxon>
        <taxon>Ferrimicrobium</taxon>
    </lineage>
</organism>
<accession>A0ABV3Y5N8</accession>
<protein>
    <submittedName>
        <fullName evidence="2">Uncharacterized protein</fullName>
    </submittedName>
</protein>
<feature type="region of interest" description="Disordered" evidence="1">
    <location>
        <begin position="1"/>
        <end position="20"/>
    </location>
</feature>
<reference evidence="2 3" key="1">
    <citation type="submission" date="2024-07" db="EMBL/GenBank/DDBJ databases">
        <title>Draft Genome Sequence of Ferrimicrobium acidiphilum Strain YE2023, Isolated from a Pulp of Bioleach Reactor.</title>
        <authorList>
            <person name="Elkina Y.A."/>
            <person name="Bulaeva A.G."/>
            <person name="Beletsky A.V."/>
            <person name="Mardanov A.V."/>
        </authorList>
    </citation>
    <scope>NUCLEOTIDE SEQUENCE [LARGE SCALE GENOMIC DNA]</scope>
    <source>
        <strain evidence="2 3">YE2023</strain>
    </source>
</reference>
<gene>
    <name evidence="2" type="ORF">AB6A68_13790</name>
</gene>
<keyword evidence="3" id="KW-1185">Reference proteome</keyword>
<comment type="caution">
    <text evidence="2">The sequence shown here is derived from an EMBL/GenBank/DDBJ whole genome shotgun (WGS) entry which is preliminary data.</text>
</comment>
<dbReference type="EMBL" id="JBFSHR010000108">
    <property type="protein sequence ID" value="MEX6430892.1"/>
    <property type="molecule type" value="Genomic_DNA"/>
</dbReference>
<dbReference type="Proteomes" id="UP001560267">
    <property type="component" value="Unassembled WGS sequence"/>
</dbReference>
<sequence>MKVTSPGQESMRPSGQAVSALSPNGRYAACVVTSLGGVRSAHPWILAWGRLLTVGALLSDRGSAASGRPGSAKSTGSAAKPGIATFAVGSPSAILHTGMDASFAGYNVVGALYDPLVTFNQTGKVVLDLATIWTATVNSGTCHTRTGVTCSEGITLTPADASGRLVVGSRRPDASNGLPFSRSRERCGRYEL</sequence>
<dbReference type="SUPFAM" id="SSF53850">
    <property type="entry name" value="Periplasmic binding protein-like II"/>
    <property type="match status" value="1"/>
</dbReference>
<proteinExistence type="predicted"/>
<evidence type="ECO:0000313" key="3">
    <source>
        <dbReference type="Proteomes" id="UP001560267"/>
    </source>
</evidence>
<name>A0ABV3Y5N8_9ACTN</name>
<evidence type="ECO:0000313" key="2">
    <source>
        <dbReference type="EMBL" id="MEX6430892.1"/>
    </source>
</evidence>
<dbReference type="Gene3D" id="3.40.190.10">
    <property type="entry name" value="Periplasmic binding protein-like II"/>
    <property type="match status" value="1"/>
</dbReference>